<reference evidence="3 7" key="2">
    <citation type="submission" date="2010-03" db="EMBL/GenBank/DDBJ databases">
        <authorList>
            <person name="Pajon A."/>
        </authorList>
    </citation>
    <scope>NUCLEOTIDE SEQUENCE [LARGE SCALE GENOMIC DNA]</scope>
    <source>
        <strain evidence="3 7">SSC/2</strain>
    </source>
</reference>
<evidence type="ECO:0000313" key="2">
    <source>
        <dbReference type="EMBL" id="AQP39651.1"/>
    </source>
</evidence>
<dbReference type="OrthoDB" id="9802326at2"/>
<proteinExistence type="predicted"/>
<organism evidence="3 7">
    <name type="scientific">Anaerostipes hadrus</name>
    <dbReference type="NCBI Taxonomy" id="649756"/>
    <lineage>
        <taxon>Bacteria</taxon>
        <taxon>Bacillati</taxon>
        <taxon>Bacillota</taxon>
        <taxon>Clostridia</taxon>
        <taxon>Lachnospirales</taxon>
        <taxon>Lachnospiraceae</taxon>
        <taxon>Anaerostipes</taxon>
    </lineage>
</organism>
<dbReference type="Proteomes" id="UP000095564">
    <property type="component" value="Unassembled WGS sequence"/>
</dbReference>
<dbReference type="Proteomes" id="UP000188159">
    <property type="component" value="Chromosome"/>
</dbReference>
<reference evidence="6 11" key="5">
    <citation type="journal article" date="2020" name="Cell Host Microbe">
        <title>Functional and Genomic Variation between Human-Derived Isolates of Lachnospiraceae Reveals Inter- and Intra-Species Diversity.</title>
        <authorList>
            <person name="Sorbara M.T."/>
            <person name="Littmann E.R."/>
            <person name="Fontana E."/>
            <person name="Moody T.U."/>
            <person name="Kohout C.E."/>
            <person name="Gjonbalaj M."/>
            <person name="Eaton V."/>
            <person name="Seok R."/>
            <person name="Leiner I.M."/>
            <person name="Pamer E.G."/>
        </authorList>
    </citation>
    <scope>NUCLEOTIDE SEQUENCE [LARGE SCALE GENOMIC DNA]</scope>
    <source>
        <strain evidence="6 11">MSK.14.57</strain>
    </source>
</reference>
<dbReference type="InterPro" id="IPR001948">
    <property type="entry name" value="Peptidase_M18"/>
</dbReference>
<keyword evidence="3" id="KW-0436">Ligase</keyword>
<name>D4MYA8_ANAHA</name>
<dbReference type="GO" id="GO:0004812">
    <property type="term" value="F:aminoacyl-tRNA ligase activity"/>
    <property type="evidence" value="ECO:0007669"/>
    <property type="project" value="UniProtKB-KW"/>
</dbReference>
<evidence type="ECO:0000313" key="8">
    <source>
        <dbReference type="Proteomes" id="UP000095553"/>
    </source>
</evidence>
<evidence type="ECO:0000313" key="3">
    <source>
        <dbReference type="EMBL" id="CBL37603.1"/>
    </source>
</evidence>
<accession>D4MYA8</accession>
<dbReference type="Proteomes" id="UP000095553">
    <property type="component" value="Unassembled WGS sequence"/>
</dbReference>
<dbReference type="EMBL" id="CZAU01000040">
    <property type="protein sequence ID" value="CUQ09143.1"/>
    <property type="molecule type" value="Genomic_DNA"/>
</dbReference>
<keyword evidence="3" id="KW-0030">Aminoacyl-tRNA synthetase</keyword>
<reference evidence="3 7" key="1">
    <citation type="submission" date="2010-03" db="EMBL/GenBank/DDBJ databases">
        <title>The genome sequence of Clostridiales sp. SSC/2.</title>
        <authorList>
            <consortium name="metaHIT consortium -- http://www.metahit.eu/"/>
            <person name="Pajon A."/>
            <person name="Turner K."/>
            <person name="Parkhill J."/>
            <person name="Duncan S."/>
            <person name="Flint H."/>
        </authorList>
    </citation>
    <scope>NUCLEOTIDE SEQUENCE [LARGE SCALE GENOMIC DNA]</scope>
    <source>
        <strain evidence="3 7">SSC/2</strain>
    </source>
</reference>
<gene>
    <name evidence="3" type="ORF">CL2_05370</name>
    <name evidence="2" type="ORF">DO83_08675</name>
    <name evidence="5" type="ORF">ERS852520_03029</name>
    <name evidence="4" type="ORF">ERS852571_00112</name>
    <name evidence="6" type="ORF">G5A72_03750</name>
</gene>
<evidence type="ECO:0000313" key="5">
    <source>
        <dbReference type="EMBL" id="CUQ09143.1"/>
    </source>
</evidence>
<evidence type="ECO:0000313" key="11">
    <source>
        <dbReference type="Proteomes" id="UP001644750"/>
    </source>
</evidence>
<evidence type="ECO:0000313" key="7">
    <source>
        <dbReference type="Proteomes" id="UP000008960"/>
    </source>
</evidence>
<dbReference type="GO" id="GO:0004177">
    <property type="term" value="F:aminopeptidase activity"/>
    <property type="evidence" value="ECO:0007669"/>
    <property type="project" value="InterPro"/>
</dbReference>
<dbReference type="KEGG" id="bprl:CL2_05370"/>
<evidence type="ECO:0000313" key="9">
    <source>
        <dbReference type="Proteomes" id="UP000095564"/>
    </source>
</evidence>
<dbReference type="Proteomes" id="UP001644750">
    <property type="component" value="Unassembled WGS sequence"/>
</dbReference>
<dbReference type="PATRIC" id="fig|245018.3.peg.718"/>
<evidence type="ECO:0000313" key="10">
    <source>
        <dbReference type="Proteomes" id="UP000188159"/>
    </source>
</evidence>
<dbReference type="SUPFAM" id="SSF53187">
    <property type="entry name" value="Zn-dependent exopeptidases"/>
    <property type="match status" value="1"/>
</dbReference>
<evidence type="ECO:0000313" key="6">
    <source>
        <dbReference type="EMBL" id="NSJ78719.1"/>
    </source>
</evidence>
<dbReference type="EMBL" id="CYXY01000001">
    <property type="protein sequence ID" value="CUM71078.1"/>
    <property type="molecule type" value="Genomic_DNA"/>
</dbReference>
<evidence type="ECO:0000256" key="1">
    <source>
        <dbReference type="SAM" id="MobiDB-lite"/>
    </source>
</evidence>
<dbReference type="AlphaFoldDB" id="D4MYA8"/>
<dbReference type="GO" id="GO:0006508">
    <property type="term" value="P:proteolysis"/>
    <property type="evidence" value="ECO:0007669"/>
    <property type="project" value="InterPro"/>
</dbReference>
<dbReference type="Proteomes" id="UP000008960">
    <property type="component" value="Chromosome"/>
</dbReference>
<sequence length="110" mass="12198">MCSVFDNEEVGSGTKQGAGSTFGADVLKYNVAQKYTTDARSAAPEKAAYIYAGQIRDELGSRLDLLEKNAYRFCYINDFPMSGTAQDLMYGAPSEITEQQLREVHIKVRD</sequence>
<keyword evidence="11" id="KW-1185">Reference proteome</keyword>
<dbReference type="EMBL" id="CP012098">
    <property type="protein sequence ID" value="AQP39651.1"/>
    <property type="molecule type" value="Genomic_DNA"/>
</dbReference>
<reference evidence="2 10" key="4">
    <citation type="journal article" date="2016" name="Sci. Rep.">
        <title>Accelerated dysbiosis of gut microbiota during aggravation of DSS-induced colitis by a butyrate-producing bacterium.</title>
        <authorList>
            <person name="Zhang Q."/>
            <person name="Wu Y."/>
            <person name="Wang J."/>
            <person name="Wu G."/>
            <person name="Long W."/>
            <person name="Xue Z."/>
            <person name="Wang L."/>
            <person name="Zhang X."/>
            <person name="Pang X."/>
            <person name="Zhao Y."/>
            <person name="Zhao L."/>
            <person name="Zhang C."/>
        </authorList>
    </citation>
    <scope>NUCLEOTIDE SEQUENCE [LARGE SCALE GENOMIC DNA]</scope>
    <source>
        <strain evidence="2 10">BPB5</strain>
    </source>
</reference>
<evidence type="ECO:0000313" key="4">
    <source>
        <dbReference type="EMBL" id="CUM71078.1"/>
    </source>
</evidence>
<feature type="region of interest" description="Disordered" evidence="1">
    <location>
        <begin position="1"/>
        <end position="21"/>
    </location>
</feature>
<reference evidence="6" key="6">
    <citation type="submission" date="2020-02" db="EMBL/GenBank/DDBJ databases">
        <authorList>
            <person name="Littmann E."/>
            <person name="Sorbara M."/>
        </authorList>
    </citation>
    <scope>NUCLEOTIDE SEQUENCE</scope>
    <source>
        <strain evidence="6">MSK.14.57</strain>
    </source>
</reference>
<dbReference type="GO" id="GO:0008270">
    <property type="term" value="F:zinc ion binding"/>
    <property type="evidence" value="ECO:0007669"/>
    <property type="project" value="InterPro"/>
</dbReference>
<dbReference type="Pfam" id="PF02127">
    <property type="entry name" value="Peptidase_M18"/>
    <property type="match status" value="1"/>
</dbReference>
<dbReference type="EMBL" id="FP929061">
    <property type="protein sequence ID" value="CBL37603.1"/>
    <property type="molecule type" value="Genomic_DNA"/>
</dbReference>
<dbReference type="Gene3D" id="3.40.630.10">
    <property type="entry name" value="Zn peptidases"/>
    <property type="match status" value="1"/>
</dbReference>
<dbReference type="EMBL" id="JAAITB010000005">
    <property type="protein sequence ID" value="NSJ78719.1"/>
    <property type="molecule type" value="Genomic_DNA"/>
</dbReference>
<protein>
    <submittedName>
        <fullName evidence="3">Aspartyl-tRNA synthetase</fullName>
    </submittedName>
</protein>
<reference evidence="8 9" key="3">
    <citation type="submission" date="2015-09" db="EMBL/GenBank/DDBJ databases">
        <authorList>
            <consortium name="Pathogen Informatics"/>
        </authorList>
    </citation>
    <scope>NUCLEOTIDE SEQUENCE [LARGE SCALE GENOMIC DNA]</scope>
    <source>
        <strain evidence="5 9">2789STDY5834908</strain>
        <strain evidence="4 8">2789STDY5834959</strain>
    </source>
</reference>